<evidence type="ECO:0000313" key="1">
    <source>
        <dbReference type="EMBL" id="KKN55803.1"/>
    </source>
</evidence>
<gene>
    <name evidence="1" type="ORF">LCGC14_0578730</name>
</gene>
<dbReference type="AlphaFoldDB" id="A0A0F9UQE1"/>
<comment type="caution">
    <text evidence="1">The sequence shown here is derived from an EMBL/GenBank/DDBJ whole genome shotgun (WGS) entry which is preliminary data.</text>
</comment>
<proteinExistence type="predicted"/>
<dbReference type="EMBL" id="LAZR01000871">
    <property type="protein sequence ID" value="KKN55803.1"/>
    <property type="molecule type" value="Genomic_DNA"/>
</dbReference>
<sequence>MLKKQFYQRSNKVPNHIQIRLFYLENLFSLKKDISIVTFLDTIKITYV</sequence>
<reference evidence="1" key="1">
    <citation type="journal article" date="2015" name="Nature">
        <title>Complex archaea that bridge the gap between prokaryotes and eukaryotes.</title>
        <authorList>
            <person name="Spang A."/>
            <person name="Saw J.H."/>
            <person name="Jorgensen S.L."/>
            <person name="Zaremba-Niedzwiedzka K."/>
            <person name="Martijn J."/>
            <person name="Lind A.E."/>
            <person name="van Eijk R."/>
            <person name="Schleper C."/>
            <person name="Guy L."/>
            <person name="Ettema T.J."/>
        </authorList>
    </citation>
    <scope>NUCLEOTIDE SEQUENCE</scope>
</reference>
<name>A0A0F9UQE1_9ZZZZ</name>
<protein>
    <submittedName>
        <fullName evidence="1">Uncharacterized protein</fullName>
    </submittedName>
</protein>
<accession>A0A0F9UQE1</accession>
<organism evidence="1">
    <name type="scientific">marine sediment metagenome</name>
    <dbReference type="NCBI Taxonomy" id="412755"/>
    <lineage>
        <taxon>unclassified sequences</taxon>
        <taxon>metagenomes</taxon>
        <taxon>ecological metagenomes</taxon>
    </lineage>
</organism>